<dbReference type="EMBL" id="BARU01022007">
    <property type="protein sequence ID" value="GAH51854.1"/>
    <property type="molecule type" value="Genomic_DNA"/>
</dbReference>
<reference evidence="2" key="1">
    <citation type="journal article" date="2014" name="Front. Microbiol.">
        <title>High frequency of phylogenetically diverse reductive dehalogenase-homologous genes in deep subseafloor sedimentary metagenomes.</title>
        <authorList>
            <person name="Kawai M."/>
            <person name="Futagami T."/>
            <person name="Toyoda A."/>
            <person name="Takaki Y."/>
            <person name="Nishi S."/>
            <person name="Hori S."/>
            <person name="Arai W."/>
            <person name="Tsubouchi T."/>
            <person name="Morono Y."/>
            <person name="Uchiyama I."/>
            <person name="Ito T."/>
            <person name="Fujiyama A."/>
            <person name="Inagaki F."/>
            <person name="Takami H."/>
        </authorList>
    </citation>
    <scope>NUCLEOTIDE SEQUENCE</scope>
    <source>
        <strain evidence="2">Expedition CK06-06</strain>
    </source>
</reference>
<dbReference type="Pfam" id="PF01464">
    <property type="entry name" value="SLT"/>
    <property type="match status" value="1"/>
</dbReference>
<sequence length="80" mass="9605">MPGSRDLWQIKRFISVYQPKYAERYTEVIDWYSAKHGIPRRVVTAIIYVECRFQWWETSPAGCVGPMQVSPRHWQHLCYT</sequence>
<dbReference type="InterPro" id="IPR008258">
    <property type="entry name" value="Transglycosylase_SLT_dom_1"/>
</dbReference>
<dbReference type="AlphaFoldDB" id="X1HDC8"/>
<organism evidence="2">
    <name type="scientific">marine sediment metagenome</name>
    <dbReference type="NCBI Taxonomy" id="412755"/>
    <lineage>
        <taxon>unclassified sequences</taxon>
        <taxon>metagenomes</taxon>
        <taxon>ecological metagenomes</taxon>
    </lineage>
</organism>
<evidence type="ECO:0000313" key="2">
    <source>
        <dbReference type="EMBL" id="GAH51854.1"/>
    </source>
</evidence>
<feature type="domain" description="Transglycosylase SLT" evidence="1">
    <location>
        <begin position="29"/>
        <end position="77"/>
    </location>
</feature>
<evidence type="ECO:0000259" key="1">
    <source>
        <dbReference type="Pfam" id="PF01464"/>
    </source>
</evidence>
<dbReference type="InterPro" id="IPR023346">
    <property type="entry name" value="Lysozyme-like_dom_sf"/>
</dbReference>
<protein>
    <recommendedName>
        <fullName evidence="1">Transglycosylase SLT domain-containing protein</fullName>
    </recommendedName>
</protein>
<dbReference type="Gene3D" id="1.10.530.10">
    <property type="match status" value="1"/>
</dbReference>
<dbReference type="SUPFAM" id="SSF53955">
    <property type="entry name" value="Lysozyme-like"/>
    <property type="match status" value="1"/>
</dbReference>
<accession>X1HDC8</accession>
<name>X1HDC8_9ZZZZ</name>
<comment type="caution">
    <text evidence="2">The sequence shown here is derived from an EMBL/GenBank/DDBJ whole genome shotgun (WGS) entry which is preliminary data.</text>
</comment>
<proteinExistence type="predicted"/>
<feature type="non-terminal residue" evidence="2">
    <location>
        <position position="80"/>
    </location>
</feature>
<gene>
    <name evidence="2" type="ORF">S03H2_35927</name>
</gene>